<name>A0ABS4QPF5_9NOCA</name>
<feature type="compositionally biased region" description="Basic and acidic residues" evidence="1">
    <location>
        <begin position="1"/>
        <end position="11"/>
    </location>
</feature>
<evidence type="ECO:0000313" key="4">
    <source>
        <dbReference type="Proteomes" id="UP001519325"/>
    </source>
</evidence>
<dbReference type="InterPro" id="IPR024498">
    <property type="entry name" value="DUF2786"/>
</dbReference>
<dbReference type="Proteomes" id="UP001519325">
    <property type="component" value="Unassembled WGS sequence"/>
</dbReference>
<feature type="region of interest" description="Disordered" evidence="1">
    <location>
        <begin position="1"/>
        <end position="23"/>
    </location>
</feature>
<comment type="caution">
    <text evidence="3">The sequence shown here is derived from an EMBL/GenBank/DDBJ whole genome shotgun (WGS) entry which is preliminary data.</text>
</comment>
<sequence>MTPTQARDKVAKLRAHAASVDGTPEAALFYAKADELASQHGLPLTSQTQTTPQPPRPDDQVTPTAATTKTTTTPRRTTTMPNTATTKPTRPATDGTMRHAFTPRTRAAFGRNSEPGTEIKFYIVAIEEEPDRDFHTKATKFNEDGTPRMVPILIIQTDGTTKPYGPGLRKMWVRSGIADALIGACLDAGTRKPEVGGRGTIRYDGLGEPPARNFAAPKLYSATYEPPIDQEAC</sequence>
<dbReference type="Pfam" id="PF10979">
    <property type="entry name" value="DUF2786"/>
    <property type="match status" value="1"/>
</dbReference>
<dbReference type="EMBL" id="JAGGMR010000001">
    <property type="protein sequence ID" value="MBP2193578.1"/>
    <property type="molecule type" value="Genomic_DNA"/>
</dbReference>
<feature type="domain" description="DUF2786" evidence="2">
    <location>
        <begin position="6"/>
        <end position="42"/>
    </location>
</feature>
<dbReference type="RefSeq" id="WP_209896806.1">
    <property type="nucleotide sequence ID" value="NZ_JAGGMR010000001.1"/>
</dbReference>
<keyword evidence="4" id="KW-1185">Reference proteome</keyword>
<proteinExistence type="predicted"/>
<organism evidence="3 4">
    <name type="scientific">Nocardia goodfellowii</name>
    <dbReference type="NCBI Taxonomy" id="882446"/>
    <lineage>
        <taxon>Bacteria</taxon>
        <taxon>Bacillati</taxon>
        <taxon>Actinomycetota</taxon>
        <taxon>Actinomycetes</taxon>
        <taxon>Mycobacteriales</taxon>
        <taxon>Nocardiaceae</taxon>
        <taxon>Nocardia</taxon>
    </lineage>
</organism>
<reference evidence="3 4" key="1">
    <citation type="submission" date="2021-03" db="EMBL/GenBank/DDBJ databases">
        <title>Sequencing the genomes of 1000 actinobacteria strains.</title>
        <authorList>
            <person name="Klenk H.-P."/>
        </authorList>
    </citation>
    <scope>NUCLEOTIDE SEQUENCE [LARGE SCALE GENOMIC DNA]</scope>
    <source>
        <strain evidence="3 4">DSM 45516</strain>
    </source>
</reference>
<accession>A0ABS4QPF5</accession>
<protein>
    <recommendedName>
        <fullName evidence="2">DUF2786 domain-containing protein</fullName>
    </recommendedName>
</protein>
<evidence type="ECO:0000256" key="1">
    <source>
        <dbReference type="SAM" id="MobiDB-lite"/>
    </source>
</evidence>
<gene>
    <name evidence="3" type="ORF">BJ987_006479</name>
</gene>
<feature type="region of interest" description="Disordered" evidence="1">
    <location>
        <begin position="40"/>
        <end position="97"/>
    </location>
</feature>
<feature type="compositionally biased region" description="Low complexity" evidence="1">
    <location>
        <begin position="60"/>
        <end position="90"/>
    </location>
</feature>
<evidence type="ECO:0000313" key="3">
    <source>
        <dbReference type="EMBL" id="MBP2193578.1"/>
    </source>
</evidence>
<evidence type="ECO:0000259" key="2">
    <source>
        <dbReference type="Pfam" id="PF10979"/>
    </source>
</evidence>